<proteinExistence type="predicted"/>
<sequence length="116" mass="13332">MGANRLTVKRKTAKIYHFPNLKLVYEWLDEARKVSGEIEEFYANPDSDITSGSQKAKEERLDVLLKLIANEIIPDEDKHLDELMDFLDEEICDGSTNESIVKHVISAKNEILRLTK</sequence>
<accession>A0AAT9V7J6</accession>
<protein>
    <submittedName>
        <fullName evidence="1">Uncharacterized protein</fullName>
    </submittedName>
</protein>
<dbReference type="EMBL" id="OQ846916">
    <property type="protein sequence ID" value="WJJ55304.1"/>
    <property type="molecule type" value="Genomic_DNA"/>
</dbReference>
<organism evidence="1">
    <name type="scientific">Alicyclobacillus phage KKP_3916</name>
    <dbReference type="NCBI Taxonomy" id="3040651"/>
    <lineage>
        <taxon>Viruses</taxon>
        <taxon>Duplodnaviria</taxon>
        <taxon>Heunggongvirae</taxon>
        <taxon>Uroviricota</taxon>
        <taxon>Caudoviricetes</taxon>
    </lineage>
</organism>
<name>A0AAT9V7J6_9CAUD</name>
<reference evidence="1" key="1">
    <citation type="submission" date="2023-04" db="EMBL/GenBank/DDBJ databases">
        <title>Characterization and genome study of newly isolated Alicyclobacillus-specific phaga.</title>
        <authorList>
            <person name="Shymialevich D."/>
            <person name="Wojcicki M."/>
            <person name="Srednicka P."/>
            <person name="Swider O."/>
        </authorList>
    </citation>
    <scope>NUCLEOTIDE SEQUENCE</scope>
</reference>
<evidence type="ECO:0000313" key="1">
    <source>
        <dbReference type="EMBL" id="WJJ55304.1"/>
    </source>
</evidence>
<gene>
    <name evidence="1" type="ORF">QB910_000060</name>
</gene>